<feature type="compositionally biased region" description="Low complexity" evidence="1">
    <location>
        <begin position="237"/>
        <end position="251"/>
    </location>
</feature>
<evidence type="ECO:0000256" key="2">
    <source>
        <dbReference type="SAM" id="Phobius"/>
    </source>
</evidence>
<feature type="transmembrane region" description="Helical" evidence="2">
    <location>
        <begin position="613"/>
        <end position="633"/>
    </location>
</feature>
<feature type="region of interest" description="Disordered" evidence="1">
    <location>
        <begin position="418"/>
        <end position="564"/>
    </location>
</feature>
<feature type="region of interest" description="Disordered" evidence="1">
    <location>
        <begin position="580"/>
        <end position="602"/>
    </location>
</feature>
<evidence type="ECO:0000313" key="3">
    <source>
        <dbReference type="EMBL" id="CAK5282813.1"/>
    </source>
</evidence>
<evidence type="ECO:0000313" key="4">
    <source>
        <dbReference type="Proteomes" id="UP001295794"/>
    </source>
</evidence>
<feature type="compositionally biased region" description="Low complexity" evidence="1">
    <location>
        <begin position="488"/>
        <end position="507"/>
    </location>
</feature>
<accession>A0AAD2HY98</accession>
<reference evidence="3" key="1">
    <citation type="submission" date="2023-11" db="EMBL/GenBank/DDBJ databases">
        <authorList>
            <person name="De Vega J J."/>
            <person name="De Vega J J."/>
        </authorList>
    </citation>
    <scope>NUCLEOTIDE SEQUENCE</scope>
</reference>
<evidence type="ECO:0000256" key="1">
    <source>
        <dbReference type="SAM" id="MobiDB-lite"/>
    </source>
</evidence>
<organism evidence="3 4">
    <name type="scientific">Mycena citricolor</name>
    <dbReference type="NCBI Taxonomy" id="2018698"/>
    <lineage>
        <taxon>Eukaryota</taxon>
        <taxon>Fungi</taxon>
        <taxon>Dikarya</taxon>
        <taxon>Basidiomycota</taxon>
        <taxon>Agaricomycotina</taxon>
        <taxon>Agaricomycetes</taxon>
        <taxon>Agaricomycetidae</taxon>
        <taxon>Agaricales</taxon>
        <taxon>Marasmiineae</taxon>
        <taxon>Mycenaceae</taxon>
        <taxon>Mycena</taxon>
    </lineage>
</organism>
<feature type="compositionally biased region" description="Low complexity" evidence="1">
    <location>
        <begin position="384"/>
        <end position="402"/>
    </location>
</feature>
<keyword evidence="2" id="KW-0812">Transmembrane</keyword>
<feature type="compositionally biased region" description="Low complexity" evidence="1">
    <location>
        <begin position="523"/>
        <end position="532"/>
    </location>
</feature>
<feature type="compositionally biased region" description="Polar residues" evidence="1">
    <location>
        <begin position="543"/>
        <end position="564"/>
    </location>
</feature>
<keyword evidence="4" id="KW-1185">Reference proteome</keyword>
<sequence>MEHIFARFRRGRAKSDSAAVQSGLPLNNLASTVSSHCQQRAEPLLERRIHPDLDALVASWTQCADAEGVHESGTGPTEATSATEITTALRPSARRHSISGTTPVIRRPDADDEPAGPSIIPVSFAGRTQSRLSRITSRTSTTTDDARSPSAADWSTFGRDGGRRVLRVPMEEFGVGRASLSLSQSETSNSQWFSHSRPQTPATPSTASHQRTESVPESPQYPSFRFTFGSDEESKSARSASPASNSPRATSGLASPEQPGRIESRPSSPSSQAVLDKSVWLQRRVQRRNSKDRASVQDIFDFPASSRRPGQFRRHSHDSHPSPLRAALKRTEELYPGLENLADDSVSEGGNKRDSEAVTNLDDDFDARDNLVDPSSSLSPRIFTESSHSSLPTPHSLEPSTSAMDPTKVYHAPRFAQPHKHALKSARSRAASEGSGIVLRPRPPTRSISEVAATTKDKRKARISDSENTPPLSIVATNRRTRVTPTLSHSRSASSSQAPSSYTPQQQRTTRLRPASDTPPSPLSTTSDSATPESTPPHRSKSTRSSPASVRQTSHATSHMSQTSLPISALVSPHAPSIARSAGTNYHMRDPRKAPRVQPTGWAPDWGTSPAHAWLFFLGFVVFPLWWIAGLLVPVPRTRKLDVEEKAERAVVLDDPQIEFDALSWRKRCRIMAGVSLVTYIPFIVLLAIFVSRSRS</sequence>
<feature type="compositionally biased region" description="Polar residues" evidence="1">
    <location>
        <begin position="466"/>
        <end position="487"/>
    </location>
</feature>
<dbReference type="AlphaFoldDB" id="A0AAD2HY98"/>
<feature type="compositionally biased region" description="Polar residues" evidence="1">
    <location>
        <begin position="192"/>
        <end position="221"/>
    </location>
</feature>
<feature type="compositionally biased region" description="Low complexity" evidence="1">
    <location>
        <begin position="179"/>
        <end position="191"/>
    </location>
</feature>
<protein>
    <submittedName>
        <fullName evidence="3">Uncharacterized protein</fullName>
    </submittedName>
</protein>
<feature type="compositionally biased region" description="Low complexity" evidence="1">
    <location>
        <begin position="127"/>
        <end position="153"/>
    </location>
</feature>
<gene>
    <name evidence="3" type="ORF">MYCIT1_LOCUS34879</name>
</gene>
<comment type="caution">
    <text evidence="3">The sequence shown here is derived from an EMBL/GenBank/DDBJ whole genome shotgun (WGS) entry which is preliminary data.</text>
</comment>
<keyword evidence="2" id="KW-0472">Membrane</keyword>
<feature type="transmembrane region" description="Helical" evidence="2">
    <location>
        <begin position="671"/>
        <end position="691"/>
    </location>
</feature>
<proteinExistence type="predicted"/>
<dbReference type="EMBL" id="CAVNYO010000463">
    <property type="protein sequence ID" value="CAK5282813.1"/>
    <property type="molecule type" value="Genomic_DNA"/>
</dbReference>
<name>A0AAD2HY98_9AGAR</name>
<feature type="region of interest" description="Disordered" evidence="1">
    <location>
        <begin position="339"/>
        <end position="405"/>
    </location>
</feature>
<keyword evidence="2" id="KW-1133">Transmembrane helix</keyword>
<dbReference type="Proteomes" id="UP001295794">
    <property type="component" value="Unassembled WGS sequence"/>
</dbReference>
<feature type="region of interest" description="Disordered" evidence="1">
    <location>
        <begin position="178"/>
        <end position="324"/>
    </location>
</feature>
<feature type="region of interest" description="Disordered" evidence="1">
    <location>
        <begin position="92"/>
        <end position="160"/>
    </location>
</feature>
<feature type="compositionally biased region" description="Basic residues" evidence="1">
    <location>
        <begin position="418"/>
        <end position="427"/>
    </location>
</feature>